<dbReference type="EMBL" id="CBSX010000106">
    <property type="protein sequence ID" value="CDH05514.1"/>
    <property type="molecule type" value="Genomic_DNA"/>
</dbReference>
<evidence type="ECO:0000313" key="2">
    <source>
        <dbReference type="Proteomes" id="UP000028483"/>
    </source>
</evidence>
<proteinExistence type="predicted"/>
<dbReference type="Proteomes" id="UP000028483">
    <property type="component" value="Unassembled WGS sequence"/>
</dbReference>
<sequence>MNVSASDFSKNNFVLMSLSHGKHSNISQTKFQKNSLHIYGEHFKYNDLF</sequence>
<gene>
    <name evidence="1" type="ORF">XBO1_1940030</name>
</gene>
<dbReference type="AlphaFoldDB" id="A0A077P3Z3"/>
<accession>A0A077P3Z3</accession>
<dbReference type="HOGENOM" id="CLU_3142312_0_0_6"/>
<comment type="caution">
    <text evidence="1">The sequence shown here is derived from an EMBL/GenBank/DDBJ whole genome shotgun (WGS) entry which is preliminary data.</text>
</comment>
<name>A0A077P3Z3_XENBV</name>
<protein>
    <submittedName>
        <fullName evidence="1">Uncharacterized protein</fullName>
    </submittedName>
</protein>
<reference evidence="1" key="1">
    <citation type="submission" date="2013-07" db="EMBL/GenBank/DDBJ databases">
        <title>Sub-species coevolution in mutualistic symbiosis.</title>
        <authorList>
            <person name="Murfin K."/>
            <person name="Klassen J."/>
            <person name="Lee M."/>
            <person name="Forst S."/>
            <person name="Stock P."/>
            <person name="Goodrich-Blair H."/>
        </authorList>
    </citation>
    <scope>NUCLEOTIDE SEQUENCE [LARGE SCALE GENOMIC DNA]</scope>
    <source>
        <strain evidence="1">Oregonense</strain>
    </source>
</reference>
<organism evidence="1 2">
    <name type="scientific">Xenorhabdus bovienii str. oregonense</name>
    <dbReference type="NCBI Taxonomy" id="1398202"/>
    <lineage>
        <taxon>Bacteria</taxon>
        <taxon>Pseudomonadati</taxon>
        <taxon>Pseudomonadota</taxon>
        <taxon>Gammaproteobacteria</taxon>
        <taxon>Enterobacterales</taxon>
        <taxon>Morganellaceae</taxon>
        <taxon>Xenorhabdus</taxon>
    </lineage>
</organism>
<evidence type="ECO:0000313" key="1">
    <source>
        <dbReference type="EMBL" id="CDH05514.1"/>
    </source>
</evidence>